<dbReference type="Proteomes" id="UP001610432">
    <property type="component" value="Unassembled WGS sequence"/>
</dbReference>
<dbReference type="EMBL" id="JBFXLQ010000003">
    <property type="protein sequence ID" value="KAL2871635.1"/>
    <property type="molecule type" value="Genomic_DNA"/>
</dbReference>
<comment type="caution">
    <text evidence="2">The sequence shown here is derived from an EMBL/GenBank/DDBJ whole genome shotgun (WGS) entry which is preliminary data.</text>
</comment>
<protein>
    <submittedName>
        <fullName evidence="2">Uncharacterized protein</fullName>
    </submittedName>
</protein>
<feature type="compositionally biased region" description="Basic and acidic residues" evidence="1">
    <location>
        <begin position="109"/>
        <end position="121"/>
    </location>
</feature>
<feature type="compositionally biased region" description="Polar residues" evidence="1">
    <location>
        <begin position="62"/>
        <end position="74"/>
    </location>
</feature>
<reference evidence="2 3" key="1">
    <citation type="submission" date="2024-07" db="EMBL/GenBank/DDBJ databases">
        <title>Section-level genome sequencing and comparative genomics of Aspergillus sections Usti and Cavernicolus.</title>
        <authorList>
            <consortium name="Lawrence Berkeley National Laboratory"/>
            <person name="Nybo J.L."/>
            <person name="Vesth T.C."/>
            <person name="Theobald S."/>
            <person name="Frisvad J.C."/>
            <person name="Larsen T.O."/>
            <person name="Kjaerboelling I."/>
            <person name="Rothschild-Mancinelli K."/>
            <person name="Lyhne E.K."/>
            <person name="Kogle M.E."/>
            <person name="Barry K."/>
            <person name="Clum A."/>
            <person name="Na H."/>
            <person name="Ledsgaard L."/>
            <person name="Lin J."/>
            <person name="Lipzen A."/>
            <person name="Kuo A."/>
            <person name="Riley R."/>
            <person name="Mondo S."/>
            <person name="Labutti K."/>
            <person name="Haridas S."/>
            <person name="Pangalinan J."/>
            <person name="Salamov A.A."/>
            <person name="Simmons B.A."/>
            <person name="Magnuson J.K."/>
            <person name="Chen J."/>
            <person name="Drula E."/>
            <person name="Henrissat B."/>
            <person name="Wiebenga A."/>
            <person name="Lubbers R.J."/>
            <person name="Gomes A.C."/>
            <person name="Macurrencykelacurrency M.R."/>
            <person name="Stajich J."/>
            <person name="Grigoriev I.V."/>
            <person name="Mortensen U.H."/>
            <person name="De Vries R.P."/>
            <person name="Baker S.E."/>
            <person name="Andersen M.R."/>
        </authorList>
    </citation>
    <scope>NUCLEOTIDE SEQUENCE [LARGE SCALE GENOMIC DNA]</scope>
    <source>
        <strain evidence="2 3">CBS 449.75</strain>
    </source>
</reference>
<accession>A0ABR4M4V3</accession>
<feature type="region of interest" description="Disordered" evidence="1">
    <location>
        <begin position="62"/>
        <end position="133"/>
    </location>
</feature>
<feature type="region of interest" description="Disordered" evidence="1">
    <location>
        <begin position="1"/>
        <end position="40"/>
    </location>
</feature>
<feature type="compositionally biased region" description="Polar residues" evidence="1">
    <location>
        <begin position="83"/>
        <end position="103"/>
    </location>
</feature>
<dbReference type="RefSeq" id="XP_070890614.1">
    <property type="nucleotide sequence ID" value="XM_071028062.1"/>
</dbReference>
<evidence type="ECO:0000313" key="2">
    <source>
        <dbReference type="EMBL" id="KAL2871635.1"/>
    </source>
</evidence>
<keyword evidence="3" id="KW-1185">Reference proteome</keyword>
<name>A0ABR4M4V3_9EURO</name>
<evidence type="ECO:0000256" key="1">
    <source>
        <dbReference type="SAM" id="MobiDB-lite"/>
    </source>
</evidence>
<organism evidence="2 3">
    <name type="scientific">Aspergillus lucknowensis</name>
    <dbReference type="NCBI Taxonomy" id="176173"/>
    <lineage>
        <taxon>Eukaryota</taxon>
        <taxon>Fungi</taxon>
        <taxon>Dikarya</taxon>
        <taxon>Ascomycota</taxon>
        <taxon>Pezizomycotina</taxon>
        <taxon>Eurotiomycetes</taxon>
        <taxon>Eurotiomycetidae</taxon>
        <taxon>Eurotiales</taxon>
        <taxon>Aspergillaceae</taxon>
        <taxon>Aspergillus</taxon>
        <taxon>Aspergillus subgen. Nidulantes</taxon>
    </lineage>
</organism>
<sequence length="133" mass="14307">MSFTPRARLLRLAKPQTIRSQSRRTYASPPPEPPQRSNNSTWIVITAALGIPAAYYLLQGNSARPSKAPSTHDQPASRKDPAGTNTMSSKQEGLSNADTSNPYVNEPGKSVKGEGETESAKVKGTVSTKRPQT</sequence>
<evidence type="ECO:0000313" key="3">
    <source>
        <dbReference type="Proteomes" id="UP001610432"/>
    </source>
</evidence>
<gene>
    <name evidence="2" type="ORF">BJX67DRAFT_342736</name>
</gene>
<dbReference type="GeneID" id="98143134"/>
<proteinExistence type="predicted"/>